<feature type="compositionally biased region" description="Basic and acidic residues" evidence="1">
    <location>
        <begin position="562"/>
        <end position="573"/>
    </location>
</feature>
<reference evidence="2" key="1">
    <citation type="submission" date="2009-11" db="EMBL/GenBank/DDBJ databases">
        <authorList>
            <consortium name="The Broad Institute Genome Sequencing Platform"/>
            <person name="Ward D."/>
            <person name="Feldgarden M."/>
            <person name="Earl A."/>
            <person name="Young S.K."/>
            <person name="Zeng Q."/>
            <person name="Koehrsen M."/>
            <person name="Alvarado L."/>
            <person name="Berlin A."/>
            <person name="Bochicchio J."/>
            <person name="Borenstein D."/>
            <person name="Chapman S.B."/>
            <person name="Chen Z."/>
            <person name="Engels R."/>
            <person name="Freedman E."/>
            <person name="Gellesch M."/>
            <person name="Goldberg J."/>
            <person name="Griggs A."/>
            <person name="Gujja S."/>
            <person name="Heilman E."/>
            <person name="Heiman D."/>
            <person name="Hepburn T."/>
            <person name="Howarth C."/>
            <person name="Jen D."/>
            <person name="Larson L."/>
            <person name="Lewis B."/>
            <person name="Mehta T."/>
            <person name="Park D."/>
            <person name="Pearson M."/>
            <person name="Roberts A."/>
            <person name="Saif S."/>
            <person name="Shea T."/>
            <person name="Shenoy N."/>
            <person name="Sisk P."/>
            <person name="Stolte C."/>
            <person name="Sykes S."/>
            <person name="Thomson T."/>
            <person name="Walk T."/>
            <person name="White J."/>
            <person name="Yandava C."/>
            <person name="Izard J."/>
            <person name="Baranova O.V."/>
            <person name="Blanton J.M."/>
            <person name="Tanner A.C."/>
            <person name="Dewhirst F.E."/>
            <person name="Haas B."/>
            <person name="Nusbaum C."/>
            <person name="Birren B."/>
        </authorList>
    </citation>
    <scope>NUCLEOTIDE SEQUENCE [LARGE SCALE GENOMIC DNA]</scope>
    <source>
        <strain evidence="2">1-1 BBBD Race 1</strain>
    </source>
</reference>
<proteinExistence type="predicted"/>
<protein>
    <submittedName>
        <fullName evidence="2 3">Uncharacterized protein</fullName>
    </submittedName>
</protein>
<dbReference type="STRING" id="630390.A0A180GKE5"/>
<feature type="region of interest" description="Disordered" evidence="1">
    <location>
        <begin position="443"/>
        <end position="575"/>
    </location>
</feature>
<dbReference type="VEuPathDB" id="FungiDB:PTTG_07970"/>
<gene>
    <name evidence="2" type="ORF">PTTG_07970</name>
</gene>
<name>A0A180GKE5_PUCT1</name>
<dbReference type="EMBL" id="ADAS02000064">
    <property type="protein sequence ID" value="OAV92433.1"/>
    <property type="molecule type" value="Genomic_DNA"/>
</dbReference>
<keyword evidence="4" id="KW-1185">Reference proteome</keyword>
<dbReference type="AlphaFoldDB" id="A0A180GKE5"/>
<evidence type="ECO:0000313" key="3">
    <source>
        <dbReference type="EnsemblFungi" id="PTTG_07970-t43_1-p1"/>
    </source>
</evidence>
<dbReference type="OrthoDB" id="2507825at2759"/>
<sequence length="734" mass="81519">MTRGNACKDTPYLQLLSRLRGAPRDEEESAFFLQRHHEGSFGQATKGPGQAGPDSQGIPAPSTRPKHPNLGFAELPAVTVSPSGESPRQTPIVLAKATTAPAQPKPKDQTNRATTLTLAERLGEKTRDELLSRITEDPDRHRNTAETFRQDKTRLLQLTRRRNNGSTRSDPFHSYQFRFSPDQPHGISRPAFSYSKFFTITYNPEARVQYVPIDPAALNHLLPSLESLGPTSLPNPPALIPHYTVPLKQPPATAPAALASGDKKRARALARKAKQSPEQIVRDNEEAAVGRANRLKKAAGRAASVKDKAAAKRALSIIRKNESSNTVPCLVWGDANSLELLAFWRSMKDTHTELKNKEAGFKNFRKFAKDFDLDPVLFPLLADLDRAQLKRWYDSLMVLYRAVKDVVAQSGSEGIHAALAEEKLSLPIWDFLCNMHSGNQAANGFGHEELGQSSEDKDPDAGVGAPISNSDEDEGEEAPPSKRATPEPRRLGKSQHLSDQLTPAERALDLSLDEEVSEPPTARSTPRLPASRTATVSTPTPGLTGLNGRPPTVGASVPRRRGWTEEAPKKDNSDVIALRAMMAKTQETNPAWMIDERARSEAARKDQWIADSEKRRLMEEVRRDKRREAAARDERKDRQRQDDLAQAKLDREEAKVEAQAKERARDAERKADRELVLQLAEAKERQREADRKAEREEAQLARQEDARRYKAAQARQAYDAAMLAILGNLGAREP</sequence>
<feature type="region of interest" description="Disordered" evidence="1">
    <location>
        <begin position="588"/>
        <end position="705"/>
    </location>
</feature>
<evidence type="ECO:0000256" key="1">
    <source>
        <dbReference type="SAM" id="MobiDB-lite"/>
    </source>
</evidence>
<reference evidence="3" key="4">
    <citation type="submission" date="2025-05" db="UniProtKB">
        <authorList>
            <consortium name="EnsemblFungi"/>
        </authorList>
    </citation>
    <scope>IDENTIFICATION</scope>
    <source>
        <strain evidence="3">isolate 1-1 / race 1 (BBBD)</strain>
    </source>
</reference>
<accession>A0A180GKE5</accession>
<feature type="compositionally biased region" description="Polar residues" evidence="1">
    <location>
        <begin position="532"/>
        <end position="541"/>
    </location>
</feature>
<reference evidence="2" key="2">
    <citation type="submission" date="2016-05" db="EMBL/GenBank/DDBJ databases">
        <title>Comparative analysis highlights variable genome content of wheat rusts and divergence of the mating loci.</title>
        <authorList>
            <person name="Cuomo C.A."/>
            <person name="Bakkeren G."/>
            <person name="Szabo L."/>
            <person name="Khalil H."/>
            <person name="Joly D."/>
            <person name="Goldberg J."/>
            <person name="Young S."/>
            <person name="Zeng Q."/>
            <person name="Fellers J."/>
        </authorList>
    </citation>
    <scope>NUCLEOTIDE SEQUENCE [LARGE SCALE GENOMIC DNA]</scope>
    <source>
        <strain evidence="2">1-1 BBBD Race 1</strain>
    </source>
</reference>
<feature type="region of interest" description="Disordered" evidence="1">
    <location>
        <begin position="19"/>
        <end position="88"/>
    </location>
</feature>
<feature type="compositionally biased region" description="Basic and acidic residues" evidence="1">
    <location>
        <begin position="446"/>
        <end position="460"/>
    </location>
</feature>
<reference evidence="3 4" key="3">
    <citation type="journal article" date="2017" name="G3 (Bethesda)">
        <title>Comparative analysis highlights variable genome content of wheat rusts and divergence of the mating loci.</title>
        <authorList>
            <person name="Cuomo C.A."/>
            <person name="Bakkeren G."/>
            <person name="Khalil H.B."/>
            <person name="Panwar V."/>
            <person name="Joly D."/>
            <person name="Linning R."/>
            <person name="Sakthikumar S."/>
            <person name="Song X."/>
            <person name="Adiconis X."/>
            <person name="Fan L."/>
            <person name="Goldberg J.M."/>
            <person name="Levin J.Z."/>
            <person name="Young S."/>
            <person name="Zeng Q."/>
            <person name="Anikster Y."/>
            <person name="Bruce M."/>
            <person name="Wang M."/>
            <person name="Yin C."/>
            <person name="McCallum B."/>
            <person name="Szabo L.J."/>
            <person name="Hulbert S."/>
            <person name="Chen X."/>
            <person name="Fellers J.P."/>
        </authorList>
    </citation>
    <scope>NUCLEOTIDE SEQUENCE</scope>
    <source>
        <strain evidence="3">isolate 1-1 / race 1 (BBBD)</strain>
        <strain evidence="4">Isolate 1-1 / race 1 (BBBD)</strain>
    </source>
</reference>
<feature type="compositionally biased region" description="Basic and acidic residues" evidence="1">
    <location>
        <begin position="594"/>
        <end position="705"/>
    </location>
</feature>
<dbReference type="Proteomes" id="UP000005240">
    <property type="component" value="Unassembled WGS sequence"/>
</dbReference>
<evidence type="ECO:0000313" key="2">
    <source>
        <dbReference type="EMBL" id="OAV92433.1"/>
    </source>
</evidence>
<organism evidence="2">
    <name type="scientific">Puccinia triticina (isolate 1-1 / race 1 (BBBD))</name>
    <name type="common">Brown leaf rust fungus</name>
    <dbReference type="NCBI Taxonomy" id="630390"/>
    <lineage>
        <taxon>Eukaryota</taxon>
        <taxon>Fungi</taxon>
        <taxon>Dikarya</taxon>
        <taxon>Basidiomycota</taxon>
        <taxon>Pucciniomycotina</taxon>
        <taxon>Pucciniomycetes</taxon>
        <taxon>Pucciniales</taxon>
        <taxon>Pucciniaceae</taxon>
        <taxon>Puccinia</taxon>
    </lineage>
</organism>
<dbReference type="EnsemblFungi" id="PTTG_07970-t43_1">
    <property type="protein sequence ID" value="PTTG_07970-t43_1-p1"/>
    <property type="gene ID" value="PTTG_07970"/>
</dbReference>
<evidence type="ECO:0000313" key="4">
    <source>
        <dbReference type="Proteomes" id="UP000005240"/>
    </source>
</evidence>